<evidence type="ECO:0000313" key="6">
    <source>
        <dbReference type="Proteomes" id="UP000190831"/>
    </source>
</evidence>
<evidence type="ECO:0000256" key="2">
    <source>
        <dbReference type="ARBA" id="ARBA00022483"/>
    </source>
</evidence>
<protein>
    <submittedName>
        <fullName evidence="5">LAFE_0B09890g1_1</fullName>
    </submittedName>
</protein>
<name>A0A1G4M8E5_LACFM</name>
<dbReference type="GO" id="GO:0006887">
    <property type="term" value="P:exocytosis"/>
    <property type="evidence" value="ECO:0007669"/>
    <property type="project" value="UniProtKB-KW"/>
</dbReference>
<dbReference type="Gene3D" id="2.130.10.10">
    <property type="entry name" value="YVTN repeat-like/Quinoprotein amine dehydrogenase"/>
    <property type="match status" value="2"/>
</dbReference>
<evidence type="ECO:0000256" key="3">
    <source>
        <dbReference type="PROSITE-ProRule" id="PRU00221"/>
    </source>
</evidence>
<keyword evidence="2" id="KW-0268">Exocytosis</keyword>
<proteinExistence type="inferred from homology"/>
<dbReference type="Pfam" id="PF08596">
    <property type="entry name" value="Lgl_C"/>
    <property type="match status" value="1"/>
</dbReference>
<dbReference type="InterPro" id="IPR015943">
    <property type="entry name" value="WD40/YVTN_repeat-like_dom_sf"/>
</dbReference>
<dbReference type="GO" id="GO:0005886">
    <property type="term" value="C:plasma membrane"/>
    <property type="evidence" value="ECO:0007669"/>
    <property type="project" value="TreeGrafter"/>
</dbReference>
<dbReference type="GO" id="GO:0006893">
    <property type="term" value="P:Golgi to plasma membrane transport"/>
    <property type="evidence" value="ECO:0007669"/>
    <property type="project" value="TreeGrafter"/>
</dbReference>
<keyword evidence="3" id="KW-0853">WD repeat</keyword>
<dbReference type="OrthoDB" id="19944at2759"/>
<dbReference type="InterPro" id="IPR036322">
    <property type="entry name" value="WD40_repeat_dom_sf"/>
</dbReference>
<keyword evidence="6" id="KW-1185">Reference proteome</keyword>
<evidence type="ECO:0000313" key="5">
    <source>
        <dbReference type="EMBL" id="SCW00120.1"/>
    </source>
</evidence>
<dbReference type="GO" id="GO:0005096">
    <property type="term" value="F:GTPase activator activity"/>
    <property type="evidence" value="ECO:0007669"/>
    <property type="project" value="TreeGrafter"/>
</dbReference>
<comment type="similarity">
    <text evidence="1">Belongs to the WD repeat L(2)GL family.</text>
</comment>
<feature type="domain" description="Lethal giant larvae (Lgl)-like C-terminal" evidence="4">
    <location>
        <begin position="515"/>
        <end position="917"/>
    </location>
</feature>
<evidence type="ECO:0000259" key="4">
    <source>
        <dbReference type="Pfam" id="PF08596"/>
    </source>
</evidence>
<dbReference type="GO" id="GO:0005737">
    <property type="term" value="C:cytoplasm"/>
    <property type="evidence" value="ECO:0007669"/>
    <property type="project" value="TreeGrafter"/>
</dbReference>
<dbReference type="PANTHER" id="PTHR10241:SF25">
    <property type="entry name" value="TOMOSYN, ISOFORM C"/>
    <property type="match status" value="1"/>
</dbReference>
<organism evidence="5 6">
    <name type="scientific">Lachancea fermentati</name>
    <name type="common">Zygosaccharomyces fermentati</name>
    <dbReference type="NCBI Taxonomy" id="4955"/>
    <lineage>
        <taxon>Eukaryota</taxon>
        <taxon>Fungi</taxon>
        <taxon>Dikarya</taxon>
        <taxon>Ascomycota</taxon>
        <taxon>Saccharomycotina</taxon>
        <taxon>Saccharomycetes</taxon>
        <taxon>Saccharomycetales</taxon>
        <taxon>Saccharomycetaceae</taxon>
        <taxon>Lachancea</taxon>
    </lineage>
</organism>
<dbReference type="SUPFAM" id="SSF50978">
    <property type="entry name" value="WD40 repeat-like"/>
    <property type="match status" value="2"/>
</dbReference>
<evidence type="ECO:0000256" key="1">
    <source>
        <dbReference type="ARBA" id="ARBA00008070"/>
    </source>
</evidence>
<dbReference type="AlphaFoldDB" id="A0A1G4M8E5"/>
<dbReference type="Proteomes" id="UP000190831">
    <property type="component" value="Chromosome B"/>
</dbReference>
<accession>A0A1G4M8E5</accession>
<dbReference type="EMBL" id="LT598489">
    <property type="protein sequence ID" value="SCW00120.1"/>
    <property type="molecule type" value="Genomic_DNA"/>
</dbReference>
<sequence>MFKKSRRLKSVSNAIKSVSSADASAGISSKMFDIKEVSRYGMNGKVTKFAFDPVQSLLAVATDAGEIHVYGKQQVEVVFTLDSKAFIKHLRFVKGIYLVAVNSKDAVLVLSLLSKRILASFFAPGKITCVETDPSLDWMLIGLQSGTTVIYDIDRDSLSPVRIENLQKSHFFPKSSLSPVVSLQWNPRDIGTILISYEKVSVTYSLIEGEIKQHFIYDLPPFAPGGDPTEKNDVKRSPKVIQSVYHPNSLNILTVHEDNSLVFWDCNSGKLIQARTLFDTDVNVPKNVNDLSPMKNSPIFKVSWICQANPEYTSLLIAGGSSNIDAGCHNLTMIDLGGTPLYSVTSYEKMSQYYANPVKQKILPIPNEQSVVDFLPLARGSPYFSGCHDPGFILILLADGGIETLLYPSGHVSYKASLFPQSISWVRPEATKSVATSVPNKLWLGMMSSTYSKDYLLKGGAPVKKPLRVHDTRSSLATGHTNGSVRIWDASHGELDESAVFDVSVSSVLNTATGIAVNHISFASETAELAVSIDAGDVVLFKFQTNQFYAPAGSPIPHDVEVNFRRFSLNASTEIMVDVSDRAPKNIREGFMPITAIHARKGKTTSLTNSNVGFVGIAYEEGTIMVIDRRGPAIIFLENVKKISRQRSAYVTSIDFSIMEFGEDGYSSILMLCGTDAGELLIFKVLPDPSGRFSVKTIDSTKTNDSGPIISIDSFSKTSSNPCSATISMMRDLSKGVPIPGQIMICGAFDIRLLSPGRSKDSHRIFKYPIASAGLSYFKLPPVKGVKRVATVIICLLVNGEVKILNVPELKEIKSLTLPMPIHSKYITESSILRNGDIVARVGKAEASLLTVLKETASDIDKDNQSSANSATDSLYNPNLRIACRPQVNSLQWARGTVYVRPEDLSRLLGGDRKPSKYEESAIANGTISIDPQEKVSNSHELSAANNHQYQAPVRHAAKSGGYGTMKYISRAVENGMDNIEGTFNDYAVAANETINEALEQTGSDLVKGAFKSKMGF</sequence>
<gene>
    <name evidence="5" type="ORF">LAFE_0B09890G</name>
</gene>
<dbReference type="GO" id="GO:0045159">
    <property type="term" value="F:myosin II binding"/>
    <property type="evidence" value="ECO:0007669"/>
    <property type="project" value="TreeGrafter"/>
</dbReference>
<dbReference type="PROSITE" id="PS50082">
    <property type="entry name" value="WD_REPEATS_2"/>
    <property type="match status" value="1"/>
</dbReference>
<dbReference type="InterPro" id="IPR001680">
    <property type="entry name" value="WD40_rpt"/>
</dbReference>
<dbReference type="GO" id="GO:0019905">
    <property type="term" value="F:syntaxin binding"/>
    <property type="evidence" value="ECO:0007669"/>
    <property type="project" value="TreeGrafter"/>
</dbReference>
<dbReference type="STRING" id="4955.A0A1G4M8E5"/>
<dbReference type="PANTHER" id="PTHR10241">
    <property type="entry name" value="LETHAL 2 GIANT LARVAE PROTEIN"/>
    <property type="match status" value="1"/>
</dbReference>
<feature type="repeat" description="WD" evidence="3">
    <location>
        <begin position="476"/>
        <end position="498"/>
    </location>
</feature>
<dbReference type="SMART" id="SM00320">
    <property type="entry name" value="WD40"/>
    <property type="match status" value="4"/>
</dbReference>
<reference evidence="6" key="1">
    <citation type="submission" date="2016-03" db="EMBL/GenBank/DDBJ databases">
        <authorList>
            <person name="Devillers H."/>
        </authorList>
    </citation>
    <scope>NUCLEOTIDE SEQUENCE [LARGE SCALE GENOMIC DNA]</scope>
</reference>
<dbReference type="InterPro" id="IPR013905">
    <property type="entry name" value="Lgl_C_dom"/>
</dbReference>
<dbReference type="OMA" id="QIYVFGQ"/>